<dbReference type="RefSeq" id="WP_012958941.1">
    <property type="nucleotide sequence ID" value="NC_013791.2"/>
</dbReference>
<sequence length="217" mass="24873">MKPLKSTNRLLILVVSALIVSTFIFVAMIRLTPDTVAHVDEDQIAMGVAATQILLHEEQLSSYFDQQVYLPHMYSYPLGMIWTADKEMNDELTAPKNAMIVYINDAIDEPFINETEREFLIENGDFLYLNHLNEEDATIVIHISEFDPNLPLNGESIELAGTSVKHQLIEQDNHNINRLSFQESGMVYDINFHLLDYDSREEAIHMVEAFIKKVTTK</sequence>
<keyword evidence="1" id="KW-0812">Transmembrane</keyword>
<dbReference type="Proteomes" id="UP000001544">
    <property type="component" value="Chromosome"/>
</dbReference>
<evidence type="ECO:0000313" key="2">
    <source>
        <dbReference type="EMBL" id="ADC51579.1"/>
    </source>
</evidence>
<dbReference type="AlphaFoldDB" id="D3FRI8"/>
<keyword evidence="1" id="KW-1133">Transmembrane helix</keyword>
<organism evidence="2 3">
    <name type="scientific">Alkalihalophilus pseudofirmus (strain ATCC BAA-2126 / JCM 17055 / OF4)</name>
    <name type="common">Bacillus pseudofirmus</name>
    <dbReference type="NCBI Taxonomy" id="398511"/>
    <lineage>
        <taxon>Bacteria</taxon>
        <taxon>Bacillati</taxon>
        <taxon>Bacillota</taxon>
        <taxon>Bacilli</taxon>
        <taxon>Bacillales</taxon>
        <taxon>Bacillaceae</taxon>
        <taxon>Alkalihalophilus</taxon>
    </lineage>
</organism>
<feature type="transmembrane region" description="Helical" evidence="1">
    <location>
        <begin position="12"/>
        <end position="31"/>
    </location>
</feature>
<name>D3FRI8_ALKPO</name>
<keyword evidence="3" id="KW-1185">Reference proteome</keyword>
<dbReference type="STRING" id="398511.BpOF4_17690"/>
<dbReference type="eggNOG" id="ENOG5030D2P">
    <property type="taxonomic scope" value="Bacteria"/>
</dbReference>
<proteinExistence type="predicted"/>
<evidence type="ECO:0000256" key="1">
    <source>
        <dbReference type="SAM" id="Phobius"/>
    </source>
</evidence>
<protein>
    <submittedName>
        <fullName evidence="2">Uncharacterized protein</fullName>
    </submittedName>
</protein>
<accession>D3FRI8</accession>
<dbReference type="EMBL" id="CP001878">
    <property type="protein sequence ID" value="ADC51579.1"/>
    <property type="molecule type" value="Genomic_DNA"/>
</dbReference>
<reference evidence="2 3" key="1">
    <citation type="journal article" date="2011" name="Environ. Microbiol.">
        <title>Genome of alkaliphilic Bacillus pseudofirmus OF4 reveals adaptations that support the ability to grow in an external pH range from 7.5 to 11.4.</title>
        <authorList>
            <person name="Janto B."/>
            <person name="Ahmed A."/>
            <person name="Ito M."/>
            <person name="Liu J."/>
            <person name="Hicks D.B."/>
            <person name="Pagni S."/>
            <person name="Fackelmayer O.J."/>
            <person name="Smith T.A."/>
            <person name="Earl J."/>
            <person name="Elbourne L.D."/>
            <person name="Hassan K."/>
            <person name="Paulsen I.T."/>
            <person name="Kolsto A.B."/>
            <person name="Tourasse N.J."/>
            <person name="Ehrlich G.D."/>
            <person name="Boissy R."/>
            <person name="Ivey D.M."/>
            <person name="Li G."/>
            <person name="Xue Y."/>
            <person name="Ma Y."/>
            <person name="Hu F.Z."/>
            <person name="Krulwich T.A."/>
        </authorList>
    </citation>
    <scope>NUCLEOTIDE SEQUENCE [LARGE SCALE GENOMIC DNA]</scope>
    <source>
        <strain evidence="3">ATCC BAA-2126 / JCM 17055 / OF4</strain>
    </source>
</reference>
<dbReference type="HOGENOM" id="CLU_1270204_0_0_9"/>
<gene>
    <name evidence="2" type="ordered locus">BpOF4_17690</name>
</gene>
<keyword evidence="1" id="KW-0472">Membrane</keyword>
<dbReference type="KEGG" id="bpf:BpOF4_17690"/>
<evidence type="ECO:0000313" key="3">
    <source>
        <dbReference type="Proteomes" id="UP000001544"/>
    </source>
</evidence>